<proteinExistence type="predicted"/>
<dbReference type="EMBL" id="JAWLKB010000058">
    <property type="protein sequence ID" value="MDV6271584.1"/>
    <property type="molecule type" value="Genomic_DNA"/>
</dbReference>
<name>A0ABU4C5N8_RHOGO</name>
<evidence type="ECO:0000313" key="2">
    <source>
        <dbReference type="Proteomes" id="UP001185927"/>
    </source>
</evidence>
<reference evidence="1 2" key="1">
    <citation type="submission" date="2023-10" db="EMBL/GenBank/DDBJ databases">
        <title>Development of a sustainable strategy for remediation of hydrocarbon-contaminated territories based on the waste exchange concept.</title>
        <authorList>
            <person name="Krivoruchko A."/>
        </authorList>
    </citation>
    <scope>NUCLEOTIDE SEQUENCE [LARGE SCALE GENOMIC DNA]</scope>
    <source>
        <strain evidence="1 2">IEGM 1203</strain>
    </source>
</reference>
<gene>
    <name evidence="1" type="ORF">R3Q16_33865</name>
</gene>
<accession>A0ABU4C5N8</accession>
<comment type="caution">
    <text evidence="1">The sequence shown here is derived from an EMBL/GenBank/DDBJ whole genome shotgun (WGS) entry which is preliminary data.</text>
</comment>
<protein>
    <submittedName>
        <fullName evidence="1">Uncharacterized protein</fullName>
    </submittedName>
</protein>
<sequence length="60" mass="6487">MQRNRISGHSMLSTAQAYRMTPMSNPALCATTMSPAMKSTMAGRASFHRGAVVTISRVMP</sequence>
<organism evidence="1 2">
    <name type="scientific">Rhodococcus globerulus</name>
    <dbReference type="NCBI Taxonomy" id="33008"/>
    <lineage>
        <taxon>Bacteria</taxon>
        <taxon>Bacillati</taxon>
        <taxon>Actinomycetota</taxon>
        <taxon>Actinomycetes</taxon>
        <taxon>Mycobacteriales</taxon>
        <taxon>Nocardiaceae</taxon>
        <taxon>Rhodococcus</taxon>
    </lineage>
</organism>
<dbReference type="Proteomes" id="UP001185927">
    <property type="component" value="Unassembled WGS sequence"/>
</dbReference>
<evidence type="ECO:0000313" key="1">
    <source>
        <dbReference type="EMBL" id="MDV6271584.1"/>
    </source>
</evidence>
<keyword evidence="2" id="KW-1185">Reference proteome</keyword>